<dbReference type="Proteomes" id="UP000007305">
    <property type="component" value="Chromosome 8"/>
</dbReference>
<keyword evidence="2" id="KW-0472">Membrane</keyword>
<sequence length="371" mass="39916">MRRGIKQMVVVVVVLLTAEPCLPPWLLGLLGLLLPLGRRQVRRRLPPAAAADVLVVVHPDLEDLPPDADLVAEVLHQRVVLLLHPPAEAFRERQHLLLLLRRELGPDPLPPDVALRVRVRRGGEPGRRATLLAGRLGRGAAGRAVVREQRRRRVVGVGSAGRVGVGRRQEQRDARDRRGGRRQQELVAAPRVALAVEAAVAAAGCALEPVGVLGHELAAAIDDVSAQRRRVVAQTLVVRRLGGVVLVPRAAAGAEAGRRRGARAHLLRDGLLPLLGREFHQRMPACPSALPRRRGRPAAAAPSGAAGAVACKTAGGRVGWLVCSCGRRFLGVVGVVRCGLAFVLLFARGAWEEDWRKRRLCEQAGSGGMRH</sequence>
<reference evidence="3" key="3">
    <citation type="submission" date="2021-05" db="UniProtKB">
        <authorList>
            <consortium name="EnsemblPlants"/>
        </authorList>
    </citation>
    <scope>IDENTIFICATION</scope>
    <source>
        <strain evidence="3">cv. B73</strain>
    </source>
</reference>
<keyword evidence="2" id="KW-0812">Transmembrane</keyword>
<evidence type="ECO:0000313" key="4">
    <source>
        <dbReference type="Proteomes" id="UP000007305"/>
    </source>
</evidence>
<evidence type="ECO:0000313" key="3">
    <source>
        <dbReference type="EnsemblPlants" id="Zm00001eb344590_P001"/>
    </source>
</evidence>
<evidence type="ECO:0000256" key="1">
    <source>
        <dbReference type="SAM" id="MobiDB-lite"/>
    </source>
</evidence>
<dbReference type="AlphaFoldDB" id="A0A804UG29"/>
<name>A0A804UG29_MAIZE</name>
<accession>A0A804UG29</accession>
<feature type="transmembrane region" description="Helical" evidence="2">
    <location>
        <begin position="329"/>
        <end position="351"/>
    </location>
</feature>
<reference evidence="3" key="2">
    <citation type="submission" date="2019-07" db="EMBL/GenBank/DDBJ databases">
        <authorList>
            <person name="Seetharam A."/>
            <person name="Woodhouse M."/>
            <person name="Cannon E."/>
        </authorList>
    </citation>
    <scope>NUCLEOTIDE SEQUENCE [LARGE SCALE GENOMIC DNA]</scope>
    <source>
        <strain evidence="3">cv. B73</strain>
    </source>
</reference>
<feature type="compositionally biased region" description="Basic and acidic residues" evidence="1">
    <location>
        <begin position="167"/>
        <end position="177"/>
    </location>
</feature>
<keyword evidence="4" id="KW-1185">Reference proteome</keyword>
<reference evidence="4" key="1">
    <citation type="journal article" date="2009" name="Science">
        <title>The B73 maize genome: complexity, diversity, and dynamics.</title>
        <authorList>
            <person name="Schnable P.S."/>
            <person name="Ware D."/>
            <person name="Fulton R.S."/>
            <person name="Stein J.C."/>
            <person name="Wei F."/>
            <person name="Pasternak S."/>
            <person name="Liang C."/>
            <person name="Zhang J."/>
            <person name="Fulton L."/>
            <person name="Graves T.A."/>
            <person name="Minx P."/>
            <person name="Reily A.D."/>
            <person name="Courtney L."/>
            <person name="Kruchowski S.S."/>
            <person name="Tomlinson C."/>
            <person name="Strong C."/>
            <person name="Delehaunty K."/>
            <person name="Fronick C."/>
            <person name="Courtney B."/>
            <person name="Rock S.M."/>
            <person name="Belter E."/>
            <person name="Du F."/>
            <person name="Kim K."/>
            <person name="Abbott R.M."/>
            <person name="Cotton M."/>
            <person name="Levy A."/>
            <person name="Marchetto P."/>
            <person name="Ochoa K."/>
            <person name="Jackson S.M."/>
            <person name="Gillam B."/>
            <person name="Chen W."/>
            <person name="Yan L."/>
            <person name="Higginbotham J."/>
            <person name="Cardenas M."/>
            <person name="Waligorski J."/>
            <person name="Applebaum E."/>
            <person name="Phelps L."/>
            <person name="Falcone J."/>
            <person name="Kanchi K."/>
            <person name="Thane T."/>
            <person name="Scimone A."/>
            <person name="Thane N."/>
            <person name="Henke J."/>
            <person name="Wang T."/>
            <person name="Ruppert J."/>
            <person name="Shah N."/>
            <person name="Rotter K."/>
            <person name="Hodges J."/>
            <person name="Ingenthron E."/>
            <person name="Cordes M."/>
            <person name="Kohlberg S."/>
            <person name="Sgro J."/>
            <person name="Delgado B."/>
            <person name="Mead K."/>
            <person name="Chinwalla A."/>
            <person name="Leonard S."/>
            <person name="Crouse K."/>
            <person name="Collura K."/>
            <person name="Kudrna D."/>
            <person name="Currie J."/>
            <person name="He R."/>
            <person name="Angelova A."/>
            <person name="Rajasekar S."/>
            <person name="Mueller T."/>
            <person name="Lomeli R."/>
            <person name="Scara G."/>
            <person name="Ko A."/>
            <person name="Delaney K."/>
            <person name="Wissotski M."/>
            <person name="Lopez G."/>
            <person name="Campos D."/>
            <person name="Braidotti M."/>
            <person name="Ashley E."/>
            <person name="Golser W."/>
            <person name="Kim H."/>
            <person name="Lee S."/>
            <person name="Lin J."/>
            <person name="Dujmic Z."/>
            <person name="Kim W."/>
            <person name="Talag J."/>
            <person name="Zuccolo A."/>
            <person name="Fan C."/>
            <person name="Sebastian A."/>
            <person name="Kramer M."/>
            <person name="Spiegel L."/>
            <person name="Nascimento L."/>
            <person name="Zutavern T."/>
            <person name="Miller B."/>
            <person name="Ambroise C."/>
            <person name="Muller S."/>
            <person name="Spooner W."/>
            <person name="Narechania A."/>
            <person name="Ren L."/>
            <person name="Wei S."/>
            <person name="Kumari S."/>
            <person name="Faga B."/>
            <person name="Levy M.J."/>
            <person name="McMahan L."/>
            <person name="Van Buren P."/>
            <person name="Vaughn M.W."/>
            <person name="Ying K."/>
            <person name="Yeh C.-T."/>
            <person name="Emrich S.J."/>
            <person name="Jia Y."/>
            <person name="Kalyanaraman A."/>
            <person name="Hsia A.-P."/>
            <person name="Barbazuk W.B."/>
            <person name="Baucom R.S."/>
            <person name="Brutnell T.P."/>
            <person name="Carpita N.C."/>
            <person name="Chaparro C."/>
            <person name="Chia J.-M."/>
            <person name="Deragon J.-M."/>
            <person name="Estill J.C."/>
            <person name="Fu Y."/>
            <person name="Jeddeloh J.A."/>
            <person name="Han Y."/>
            <person name="Lee H."/>
            <person name="Li P."/>
            <person name="Lisch D.R."/>
            <person name="Liu S."/>
            <person name="Liu Z."/>
            <person name="Nagel D.H."/>
            <person name="McCann M.C."/>
            <person name="SanMiguel P."/>
            <person name="Myers A.M."/>
            <person name="Nettleton D."/>
            <person name="Nguyen J."/>
            <person name="Penning B.W."/>
            <person name="Ponnala L."/>
            <person name="Schneider K.L."/>
            <person name="Schwartz D.C."/>
            <person name="Sharma A."/>
            <person name="Soderlund C."/>
            <person name="Springer N.M."/>
            <person name="Sun Q."/>
            <person name="Wang H."/>
            <person name="Waterman M."/>
            <person name="Westerman R."/>
            <person name="Wolfgruber T.K."/>
            <person name="Yang L."/>
            <person name="Yu Y."/>
            <person name="Zhang L."/>
            <person name="Zhou S."/>
            <person name="Zhu Q."/>
            <person name="Bennetzen J.L."/>
            <person name="Dawe R.K."/>
            <person name="Jiang J."/>
            <person name="Jiang N."/>
            <person name="Presting G.G."/>
            <person name="Wessler S.R."/>
            <person name="Aluru S."/>
            <person name="Martienssen R.A."/>
            <person name="Clifton S.W."/>
            <person name="McCombie W.R."/>
            <person name="Wing R.A."/>
            <person name="Wilson R.K."/>
        </authorList>
    </citation>
    <scope>NUCLEOTIDE SEQUENCE [LARGE SCALE GENOMIC DNA]</scope>
    <source>
        <strain evidence="4">cv. B73</strain>
    </source>
</reference>
<dbReference type="EnsemblPlants" id="Zm00001eb344590_T001">
    <property type="protein sequence ID" value="Zm00001eb344590_P001"/>
    <property type="gene ID" value="Zm00001eb344590"/>
</dbReference>
<dbReference type="Gramene" id="Zm00001eb344590_T001">
    <property type="protein sequence ID" value="Zm00001eb344590_P001"/>
    <property type="gene ID" value="Zm00001eb344590"/>
</dbReference>
<protein>
    <submittedName>
        <fullName evidence="3">Uncharacterized protein</fullName>
    </submittedName>
</protein>
<keyword evidence="2" id="KW-1133">Transmembrane helix</keyword>
<dbReference type="InParanoid" id="A0A804UG29"/>
<proteinExistence type="predicted"/>
<organism evidence="3 4">
    <name type="scientific">Zea mays</name>
    <name type="common">Maize</name>
    <dbReference type="NCBI Taxonomy" id="4577"/>
    <lineage>
        <taxon>Eukaryota</taxon>
        <taxon>Viridiplantae</taxon>
        <taxon>Streptophyta</taxon>
        <taxon>Embryophyta</taxon>
        <taxon>Tracheophyta</taxon>
        <taxon>Spermatophyta</taxon>
        <taxon>Magnoliopsida</taxon>
        <taxon>Liliopsida</taxon>
        <taxon>Poales</taxon>
        <taxon>Poaceae</taxon>
        <taxon>PACMAD clade</taxon>
        <taxon>Panicoideae</taxon>
        <taxon>Andropogonodae</taxon>
        <taxon>Andropogoneae</taxon>
        <taxon>Tripsacinae</taxon>
        <taxon>Zea</taxon>
    </lineage>
</organism>
<feature type="region of interest" description="Disordered" evidence="1">
    <location>
        <begin position="162"/>
        <end position="183"/>
    </location>
</feature>
<evidence type="ECO:0000256" key="2">
    <source>
        <dbReference type="SAM" id="Phobius"/>
    </source>
</evidence>